<keyword evidence="1" id="KW-0812">Transmembrane</keyword>
<dbReference type="EMBL" id="LIAE01010334">
    <property type="protein sequence ID" value="PAV63021.1"/>
    <property type="molecule type" value="Genomic_DNA"/>
</dbReference>
<comment type="caution">
    <text evidence="3">The sequence shown here is derived from an EMBL/GenBank/DDBJ whole genome shotgun (WGS) entry which is preliminary data.</text>
</comment>
<gene>
    <name evidence="3" type="ORF">WR25_09066</name>
</gene>
<keyword evidence="1" id="KW-1133">Transmembrane helix</keyword>
<dbReference type="PANTHER" id="PTHR23017:SF3">
    <property type="entry name" value="G-PROTEIN COUPLED RECEPTORS FAMILY 1 PROFILE DOMAIN-CONTAINING PROTEIN"/>
    <property type="match status" value="1"/>
</dbReference>
<evidence type="ECO:0000313" key="3">
    <source>
        <dbReference type="EMBL" id="PAV63021.1"/>
    </source>
</evidence>
<keyword evidence="1" id="KW-0472">Membrane</keyword>
<feature type="transmembrane region" description="Helical" evidence="1">
    <location>
        <begin position="92"/>
        <end position="113"/>
    </location>
</feature>
<name>A0A2A2JMZ2_9BILA</name>
<protein>
    <recommendedName>
        <fullName evidence="2">7TM GPCR serpentine receptor class x (Srx) domain-containing protein</fullName>
    </recommendedName>
</protein>
<evidence type="ECO:0000256" key="1">
    <source>
        <dbReference type="SAM" id="Phobius"/>
    </source>
</evidence>
<dbReference type="AlphaFoldDB" id="A0A2A2JMZ2"/>
<accession>A0A2A2JMZ2</accession>
<proteinExistence type="predicted"/>
<reference evidence="3 4" key="1">
    <citation type="journal article" date="2017" name="Curr. Biol.">
        <title>Genome architecture and evolution of a unichromosomal asexual nematode.</title>
        <authorList>
            <person name="Fradin H."/>
            <person name="Zegar C."/>
            <person name="Gutwein M."/>
            <person name="Lucas J."/>
            <person name="Kovtun M."/>
            <person name="Corcoran D."/>
            <person name="Baugh L.R."/>
            <person name="Kiontke K."/>
            <person name="Gunsalus K."/>
            <person name="Fitch D.H."/>
            <person name="Piano F."/>
        </authorList>
    </citation>
    <scope>NUCLEOTIDE SEQUENCE [LARGE SCALE GENOMIC DNA]</scope>
    <source>
        <strain evidence="3">PF1309</strain>
    </source>
</reference>
<dbReference type="Proteomes" id="UP000218231">
    <property type="component" value="Unassembled WGS sequence"/>
</dbReference>
<dbReference type="PANTHER" id="PTHR23017">
    <property type="entry name" value="SERPENTINE RECEPTOR, CLASS X"/>
    <property type="match status" value="1"/>
</dbReference>
<dbReference type="InterPro" id="IPR019430">
    <property type="entry name" value="7TM_GPCR_serpentine_rcpt_Srx"/>
</dbReference>
<evidence type="ECO:0000313" key="4">
    <source>
        <dbReference type="Proteomes" id="UP000218231"/>
    </source>
</evidence>
<dbReference type="OrthoDB" id="5800536at2759"/>
<dbReference type="Pfam" id="PF10328">
    <property type="entry name" value="7TM_GPCR_Srx"/>
    <property type="match status" value="1"/>
</dbReference>
<sequence length="202" mass="23211">MDQDNDTYSYLYGSKESEDFLCATLLLILSTNIDLRYGVIAFIISSFIDITTLVQLRMANTKLTHIRISSRRSESDAVKIQKREVAFFLQSFANTLMFCGMLVCFHIISYWPFVVSSRFASFLSTTYIWGFSHTVSGLTLVIFNKEIRRRLLHPSDFLRTDTLSTKFNTPMQPSVITVSAFQTNGPRYNNSFGKKVFTHQTM</sequence>
<evidence type="ECO:0000259" key="2">
    <source>
        <dbReference type="Pfam" id="PF10328"/>
    </source>
</evidence>
<feature type="transmembrane region" description="Helical" evidence="1">
    <location>
        <begin position="35"/>
        <end position="56"/>
    </location>
</feature>
<feature type="transmembrane region" description="Helical" evidence="1">
    <location>
        <begin position="119"/>
        <end position="143"/>
    </location>
</feature>
<feature type="domain" description="7TM GPCR serpentine receptor class x (Srx)" evidence="2">
    <location>
        <begin position="32"/>
        <end position="144"/>
    </location>
</feature>
<organism evidence="3 4">
    <name type="scientific">Diploscapter pachys</name>
    <dbReference type="NCBI Taxonomy" id="2018661"/>
    <lineage>
        <taxon>Eukaryota</taxon>
        <taxon>Metazoa</taxon>
        <taxon>Ecdysozoa</taxon>
        <taxon>Nematoda</taxon>
        <taxon>Chromadorea</taxon>
        <taxon>Rhabditida</taxon>
        <taxon>Rhabditina</taxon>
        <taxon>Rhabditomorpha</taxon>
        <taxon>Rhabditoidea</taxon>
        <taxon>Rhabditidae</taxon>
        <taxon>Diploscapter</taxon>
    </lineage>
</organism>
<keyword evidence="4" id="KW-1185">Reference proteome</keyword>